<keyword evidence="2" id="KW-0378">Hydrolase</keyword>
<feature type="non-terminal residue" evidence="4">
    <location>
        <position position="185"/>
    </location>
</feature>
<feature type="domain" description="Sulfatase N-terminal" evidence="3">
    <location>
        <begin position="2"/>
        <end position="167"/>
    </location>
</feature>
<evidence type="ECO:0000256" key="2">
    <source>
        <dbReference type="ARBA" id="ARBA00022801"/>
    </source>
</evidence>
<organism evidence="4">
    <name type="scientific">marine sediment metagenome</name>
    <dbReference type="NCBI Taxonomy" id="412755"/>
    <lineage>
        <taxon>unclassified sequences</taxon>
        <taxon>metagenomes</taxon>
        <taxon>ecological metagenomes</taxon>
    </lineage>
</organism>
<dbReference type="EMBL" id="BARS01023391">
    <property type="protein sequence ID" value="GAG11001.1"/>
    <property type="molecule type" value="Genomic_DNA"/>
</dbReference>
<protein>
    <recommendedName>
        <fullName evidence="3">Sulfatase N-terminal domain-containing protein</fullName>
    </recommendedName>
</protein>
<dbReference type="InterPro" id="IPR000917">
    <property type="entry name" value="Sulfatase_N"/>
</dbReference>
<accession>X0WEA1</accession>
<dbReference type="Gene3D" id="3.40.720.10">
    <property type="entry name" value="Alkaline Phosphatase, subunit A"/>
    <property type="match status" value="1"/>
</dbReference>
<sequence length="185" mass="21448">MLTDDQRYNALSCAGNPIIRTPNMDWLAQNGIRFENAFVTTPICAASRASVFTGLYERKHDYTFTKPPIRKEYCDLSYPILLRKAGYRTGFVGKFGVKVSDGVEDEWFDYYRPSAYPYFKDINGKKKHLTDINMDRALDFIRETSPEQPFCLSLSTWAPHAHDSEKQQYFWPSACDDLYRDVVIP</sequence>
<dbReference type="GO" id="GO:0004065">
    <property type="term" value="F:arylsulfatase activity"/>
    <property type="evidence" value="ECO:0007669"/>
    <property type="project" value="TreeGrafter"/>
</dbReference>
<evidence type="ECO:0000259" key="3">
    <source>
        <dbReference type="Pfam" id="PF00884"/>
    </source>
</evidence>
<reference evidence="4" key="1">
    <citation type="journal article" date="2014" name="Front. Microbiol.">
        <title>High frequency of phylogenetically diverse reductive dehalogenase-homologous genes in deep subseafloor sedimentary metagenomes.</title>
        <authorList>
            <person name="Kawai M."/>
            <person name="Futagami T."/>
            <person name="Toyoda A."/>
            <person name="Takaki Y."/>
            <person name="Nishi S."/>
            <person name="Hori S."/>
            <person name="Arai W."/>
            <person name="Tsubouchi T."/>
            <person name="Morono Y."/>
            <person name="Uchiyama I."/>
            <person name="Ito T."/>
            <person name="Fujiyama A."/>
            <person name="Inagaki F."/>
            <person name="Takami H."/>
        </authorList>
    </citation>
    <scope>NUCLEOTIDE SEQUENCE</scope>
    <source>
        <strain evidence="4">Expedition CK06-06</strain>
    </source>
</reference>
<evidence type="ECO:0000313" key="4">
    <source>
        <dbReference type="EMBL" id="GAG11001.1"/>
    </source>
</evidence>
<dbReference type="PANTHER" id="PTHR42693:SF53">
    <property type="entry name" value="ENDO-4-O-SULFATASE"/>
    <property type="match status" value="1"/>
</dbReference>
<comment type="similarity">
    <text evidence="1">Belongs to the sulfatase family.</text>
</comment>
<name>X0WEA1_9ZZZZ</name>
<dbReference type="SUPFAM" id="SSF53649">
    <property type="entry name" value="Alkaline phosphatase-like"/>
    <property type="match status" value="1"/>
</dbReference>
<comment type="caution">
    <text evidence="4">The sequence shown here is derived from an EMBL/GenBank/DDBJ whole genome shotgun (WGS) entry which is preliminary data.</text>
</comment>
<dbReference type="InterPro" id="IPR017850">
    <property type="entry name" value="Alkaline_phosphatase_core_sf"/>
</dbReference>
<dbReference type="AlphaFoldDB" id="X0WEA1"/>
<proteinExistence type="inferred from homology"/>
<dbReference type="PANTHER" id="PTHR42693">
    <property type="entry name" value="ARYLSULFATASE FAMILY MEMBER"/>
    <property type="match status" value="1"/>
</dbReference>
<dbReference type="InterPro" id="IPR050738">
    <property type="entry name" value="Sulfatase"/>
</dbReference>
<dbReference type="Pfam" id="PF00884">
    <property type="entry name" value="Sulfatase"/>
    <property type="match status" value="1"/>
</dbReference>
<gene>
    <name evidence="4" type="ORF">S01H1_37243</name>
</gene>
<evidence type="ECO:0000256" key="1">
    <source>
        <dbReference type="ARBA" id="ARBA00008779"/>
    </source>
</evidence>